<dbReference type="SUPFAM" id="SSF55021">
    <property type="entry name" value="ACT-like"/>
    <property type="match status" value="2"/>
</dbReference>
<keyword evidence="21" id="KW-0457">Lysine biosynthesis</keyword>
<evidence type="ECO:0000256" key="14">
    <source>
        <dbReference type="ARBA" id="ARBA00022741"/>
    </source>
</evidence>
<comment type="pathway">
    <text evidence="4">Amino-acid biosynthesis; L-threonine biosynthesis; L-threonine from L-aspartate: step 3/5.</text>
</comment>
<comment type="caution">
    <text evidence="29">The sequence shown here is derived from an EMBL/GenBank/DDBJ whole genome shotgun (WGS) entry which is preliminary data.</text>
</comment>
<evidence type="ECO:0000256" key="13">
    <source>
        <dbReference type="ARBA" id="ARBA00022723"/>
    </source>
</evidence>
<evidence type="ECO:0000256" key="8">
    <source>
        <dbReference type="ARBA" id="ARBA00010046"/>
    </source>
</evidence>
<sequence>MKVLKFGGTSVGSAKNIQQVASILSDYQQNGQRVAVVVSAMSGITNKLIEVGERAASGDETYKSLLKDIESTHLTCIRELIEVRRQSKTIAFVKLLLNDLEDILRGIFLLKELSLRSLDILQSFGERLSSFIIAEYLTQIGVEAEQLDARKVVRTNAVFGGAKVDFVTTNSAITKHFGETDKMQIVTGFVASSESGETTTLGRGGSDYSAAIFGAALNVKEIEIWTDVDGVMTTDPRVVPTAFSLQQLSYEEAMEMSHFGAKVIYPPTLQPAIKKNIPLRIRNTFNPSFPGTLVTSTSGQEDWPVKGISSIKDISLITLSGSGLIGVPGVSSRLFGALARGGVSMILITQASSEHTITFAVAPTDSITSKKIIEEEFFNEMASGKVNPVEVEDNLSILAIIGENMKERPGVAAKLFSALGKNGVSIAAIAQGSSELNVSVVIEKKHLHKSLNALHEIFFLSDMAELNVFMLGLGLIGGTLLNQMRDQAEYLLTERNLRLNVVGAANSKKMVFSDKGFDISLEKDAILADGEESNAALFVEKMIEMNLPNSVFVDCTPGESAVKLYEKILLSSISITTPNKIANSSSLDYYLKCQAAAKRRGVKFLYETNVGAGLPVIGPLQDLRRSGDKIIKIEGILSGTLSYLFNTFAAGMKFSELVKQAKEMGYTEPDPRDDLGGVDVARKILILAREAGYHLEPSDVTVDPILPQACLDAPTVDDFFVELENANGLFEKKRAEAELDGKALRIVATLDEEGKATVALEAVDSAHPFYGLVGSDNMVVFKSRRYFNEPLVIRGPGAGAEVTAAGVFAEIITIGNFLIN</sequence>
<comment type="subunit">
    <text evidence="9">Homotetramer.</text>
</comment>
<dbReference type="GO" id="GO:0046872">
    <property type="term" value="F:metal ion binding"/>
    <property type="evidence" value="ECO:0007669"/>
    <property type="project" value="UniProtKB-KW"/>
</dbReference>
<evidence type="ECO:0000256" key="15">
    <source>
        <dbReference type="ARBA" id="ARBA00022777"/>
    </source>
</evidence>
<evidence type="ECO:0000256" key="9">
    <source>
        <dbReference type="ARBA" id="ARBA00011881"/>
    </source>
</evidence>
<dbReference type="PIRSF" id="PIRSF000727">
    <property type="entry name" value="ThrA"/>
    <property type="match status" value="1"/>
</dbReference>
<dbReference type="SUPFAM" id="SSF51735">
    <property type="entry name" value="NAD(P)-binding Rossmann-fold domains"/>
    <property type="match status" value="1"/>
</dbReference>
<keyword evidence="22" id="KW-0486">Methionine biosynthesis</keyword>
<evidence type="ECO:0000256" key="3">
    <source>
        <dbReference type="ARBA" id="ARBA00004986"/>
    </source>
</evidence>
<keyword evidence="17" id="KW-0521">NADP</keyword>
<evidence type="ECO:0000313" key="30">
    <source>
        <dbReference type="Proteomes" id="UP000179797"/>
    </source>
</evidence>
<keyword evidence="10" id="KW-0028">Amino-acid biosynthesis</keyword>
<dbReference type="GO" id="GO:0009088">
    <property type="term" value="P:threonine biosynthetic process"/>
    <property type="evidence" value="ECO:0007669"/>
    <property type="project" value="UniProtKB-UniPathway"/>
</dbReference>
<dbReference type="PROSITE" id="PS51671">
    <property type="entry name" value="ACT"/>
    <property type="match status" value="1"/>
</dbReference>
<dbReference type="InterPro" id="IPR036393">
    <property type="entry name" value="AceGlu_kinase-like_sf"/>
</dbReference>
<keyword evidence="30" id="KW-1185">Reference proteome</keyword>
<comment type="catalytic activity">
    <reaction evidence="27">
        <text>L-homoserine + NAD(+) = L-aspartate 4-semialdehyde + NADH + H(+)</text>
        <dbReference type="Rhea" id="RHEA:15757"/>
        <dbReference type="ChEBI" id="CHEBI:15378"/>
        <dbReference type="ChEBI" id="CHEBI:57476"/>
        <dbReference type="ChEBI" id="CHEBI:57540"/>
        <dbReference type="ChEBI" id="CHEBI:57945"/>
        <dbReference type="ChEBI" id="CHEBI:537519"/>
        <dbReference type="EC" id="1.1.1.3"/>
    </reaction>
    <physiologicalReaction direction="right-to-left" evidence="27">
        <dbReference type="Rhea" id="RHEA:15759"/>
    </physiologicalReaction>
</comment>
<keyword evidence="20" id="KW-0915">Sodium</keyword>
<dbReference type="InterPro" id="IPR036291">
    <property type="entry name" value="NAD(P)-bd_dom_sf"/>
</dbReference>
<keyword evidence="11" id="KW-0808">Transferase</keyword>
<evidence type="ECO:0000259" key="28">
    <source>
        <dbReference type="PROSITE" id="PS51671"/>
    </source>
</evidence>
<dbReference type="FunFam" id="3.30.360.10:FF:000006">
    <property type="entry name" value="Bifunctional aspartokinase/homoserine dehydrogenase"/>
    <property type="match status" value="1"/>
</dbReference>
<evidence type="ECO:0000256" key="4">
    <source>
        <dbReference type="ARBA" id="ARBA00005056"/>
    </source>
</evidence>
<dbReference type="GO" id="GO:0004072">
    <property type="term" value="F:aspartate kinase activity"/>
    <property type="evidence" value="ECO:0007669"/>
    <property type="project" value="UniProtKB-EC"/>
</dbReference>
<evidence type="ECO:0000256" key="1">
    <source>
        <dbReference type="ARBA" id="ARBA00001920"/>
    </source>
</evidence>
<dbReference type="Gene3D" id="3.40.50.720">
    <property type="entry name" value="NAD(P)-binding Rossmann-like Domain"/>
    <property type="match status" value="1"/>
</dbReference>
<comment type="cofactor">
    <cofactor evidence="1">
        <name>a metal cation</name>
        <dbReference type="ChEBI" id="CHEBI:25213"/>
    </cofactor>
</comment>
<evidence type="ECO:0000256" key="7">
    <source>
        <dbReference type="ARBA" id="ARBA00007952"/>
    </source>
</evidence>
<evidence type="ECO:0000256" key="2">
    <source>
        <dbReference type="ARBA" id="ARBA00004766"/>
    </source>
</evidence>
<dbReference type="PANTHER" id="PTHR43070:SF5">
    <property type="entry name" value="HOMOSERINE DEHYDROGENASE"/>
    <property type="match status" value="1"/>
</dbReference>
<evidence type="ECO:0000256" key="25">
    <source>
        <dbReference type="ARBA" id="ARBA00048561"/>
    </source>
</evidence>
<dbReference type="InterPro" id="IPR054352">
    <property type="entry name" value="ACT_Aspartokinase"/>
</dbReference>
<comment type="pathway">
    <text evidence="3">Amino-acid biosynthesis; L-methionine biosynthesis via de novo pathway; L-homoserine from L-aspartate: step 1/3.</text>
</comment>
<protein>
    <submittedName>
        <fullName evidence="29">Bifunctional aspartate kinase/homoserine dehydrogenase I</fullName>
    </submittedName>
</protein>
<evidence type="ECO:0000313" key="29">
    <source>
        <dbReference type="EMBL" id="OHX67439.1"/>
    </source>
</evidence>
<dbReference type="InterPro" id="IPR049638">
    <property type="entry name" value="AK-HD"/>
</dbReference>
<dbReference type="Gene3D" id="3.30.2130.10">
    <property type="entry name" value="VC0802-like"/>
    <property type="match status" value="1"/>
</dbReference>
<organism evidence="29 30">
    <name type="scientific">Flammeovirga pacifica</name>
    <dbReference type="NCBI Taxonomy" id="915059"/>
    <lineage>
        <taxon>Bacteria</taxon>
        <taxon>Pseudomonadati</taxon>
        <taxon>Bacteroidota</taxon>
        <taxon>Cytophagia</taxon>
        <taxon>Cytophagales</taxon>
        <taxon>Flammeovirgaceae</taxon>
        <taxon>Flammeovirga</taxon>
    </lineage>
</organism>
<dbReference type="GO" id="GO:0009086">
    <property type="term" value="P:methionine biosynthetic process"/>
    <property type="evidence" value="ECO:0007669"/>
    <property type="project" value="UniProtKB-KW"/>
</dbReference>
<evidence type="ECO:0000256" key="26">
    <source>
        <dbReference type="ARBA" id="ARBA00048841"/>
    </source>
</evidence>
<accession>A0A1S1Z2D7</accession>
<feature type="domain" description="ACT" evidence="28">
    <location>
        <begin position="400"/>
        <end position="478"/>
    </location>
</feature>
<dbReference type="InterPro" id="IPR018042">
    <property type="entry name" value="Aspartate_kinase_CS"/>
</dbReference>
<reference evidence="29 30" key="1">
    <citation type="journal article" date="2012" name="Int. J. Syst. Evol. Microbiol.">
        <title>Flammeovirga pacifica sp. nov., isolated from deep-sea sediment.</title>
        <authorList>
            <person name="Xu H."/>
            <person name="Fu Y."/>
            <person name="Yang N."/>
            <person name="Ding Z."/>
            <person name="Lai Q."/>
            <person name="Zeng R."/>
        </authorList>
    </citation>
    <scope>NUCLEOTIDE SEQUENCE [LARGE SCALE GENOMIC DNA]</scope>
    <source>
        <strain evidence="30">DSM 24597 / LMG 26175 / WPAGA1</strain>
    </source>
</reference>
<keyword evidence="16" id="KW-0067">ATP-binding</keyword>
<evidence type="ECO:0000256" key="22">
    <source>
        <dbReference type="ARBA" id="ARBA00023167"/>
    </source>
</evidence>
<gene>
    <name evidence="29" type="ORF">NH26_14350</name>
</gene>
<dbReference type="Gene3D" id="3.40.1160.10">
    <property type="entry name" value="Acetylglutamate kinase-like"/>
    <property type="match status" value="1"/>
</dbReference>
<evidence type="ECO:0000256" key="11">
    <source>
        <dbReference type="ARBA" id="ARBA00022679"/>
    </source>
</evidence>
<dbReference type="UniPathway" id="UPA00034">
    <property type="reaction ID" value="UER00015"/>
</dbReference>
<evidence type="ECO:0000256" key="23">
    <source>
        <dbReference type="ARBA" id="ARBA00023268"/>
    </source>
</evidence>
<dbReference type="InterPro" id="IPR019811">
    <property type="entry name" value="HDH_CS"/>
</dbReference>
<dbReference type="PROSITE" id="PS01042">
    <property type="entry name" value="HOMOSER_DHGENASE"/>
    <property type="match status" value="1"/>
</dbReference>
<dbReference type="UniPathway" id="UPA00050">
    <property type="reaction ID" value="UER00063"/>
</dbReference>
<dbReference type="CDD" id="cd04243">
    <property type="entry name" value="AAK_AK-HSDH-like"/>
    <property type="match status" value="1"/>
</dbReference>
<evidence type="ECO:0000256" key="16">
    <source>
        <dbReference type="ARBA" id="ARBA00022840"/>
    </source>
</evidence>
<dbReference type="PANTHER" id="PTHR43070">
    <property type="match status" value="1"/>
</dbReference>
<comment type="catalytic activity">
    <reaction evidence="26">
        <text>L-homoserine + NADP(+) = L-aspartate 4-semialdehyde + NADPH + H(+)</text>
        <dbReference type="Rhea" id="RHEA:15761"/>
        <dbReference type="ChEBI" id="CHEBI:15378"/>
        <dbReference type="ChEBI" id="CHEBI:57476"/>
        <dbReference type="ChEBI" id="CHEBI:57783"/>
        <dbReference type="ChEBI" id="CHEBI:58349"/>
        <dbReference type="ChEBI" id="CHEBI:537519"/>
        <dbReference type="EC" id="1.1.1.3"/>
    </reaction>
    <physiologicalReaction direction="right-to-left" evidence="26">
        <dbReference type="Rhea" id="RHEA:15763"/>
    </physiologicalReaction>
</comment>
<dbReference type="InterPro" id="IPR045865">
    <property type="entry name" value="ACT-like_dom_sf"/>
</dbReference>
<dbReference type="NCBIfam" id="NF006959">
    <property type="entry name" value="PRK09436.1"/>
    <property type="match status" value="1"/>
</dbReference>
<keyword evidence="23" id="KW-0511">Multifunctional enzyme</keyword>
<comment type="pathway">
    <text evidence="5">Amino-acid biosynthesis; L-methionine biosynthesis via de novo pathway; L-homoserine from L-aspartate: step 3/3.</text>
</comment>
<dbReference type="Pfam" id="PF00742">
    <property type="entry name" value="Homoserine_dh"/>
    <property type="match status" value="1"/>
</dbReference>
<dbReference type="PROSITE" id="PS00324">
    <property type="entry name" value="ASPARTOKINASE"/>
    <property type="match status" value="1"/>
</dbReference>
<dbReference type="STRING" id="915059.NH26_14350"/>
<dbReference type="AlphaFoldDB" id="A0A1S1Z2D7"/>
<evidence type="ECO:0000256" key="21">
    <source>
        <dbReference type="ARBA" id="ARBA00023154"/>
    </source>
</evidence>
<dbReference type="InterPro" id="IPR002912">
    <property type="entry name" value="ACT_dom"/>
</dbReference>
<dbReference type="Pfam" id="PF22468">
    <property type="entry name" value="ACT_9"/>
    <property type="match status" value="2"/>
</dbReference>
<dbReference type="Proteomes" id="UP000179797">
    <property type="component" value="Unassembled WGS sequence"/>
</dbReference>
<keyword evidence="13" id="KW-0479">Metal-binding</keyword>
<dbReference type="InterPro" id="IPR005106">
    <property type="entry name" value="Asp/hSer_DH_NAD-bd"/>
</dbReference>
<dbReference type="CDD" id="cd04921">
    <property type="entry name" value="ACT_AKi-HSDH-ThrA-like_1"/>
    <property type="match status" value="1"/>
</dbReference>
<dbReference type="GO" id="GO:0009090">
    <property type="term" value="P:homoserine biosynthetic process"/>
    <property type="evidence" value="ECO:0007669"/>
    <property type="project" value="UniProtKB-ARBA"/>
</dbReference>
<dbReference type="GO" id="GO:0050661">
    <property type="term" value="F:NADP binding"/>
    <property type="evidence" value="ECO:0007669"/>
    <property type="project" value="InterPro"/>
</dbReference>
<dbReference type="Gene3D" id="3.30.360.10">
    <property type="entry name" value="Dihydrodipicolinate Reductase, domain 2"/>
    <property type="match status" value="1"/>
</dbReference>
<dbReference type="RefSeq" id="WP_044228605.1">
    <property type="nucleotide sequence ID" value="NZ_JRYR02000001.1"/>
</dbReference>
<dbReference type="InterPro" id="IPR001342">
    <property type="entry name" value="HDH_cat"/>
</dbReference>
<dbReference type="UniPathway" id="UPA00051">
    <property type="reaction ID" value="UER00462"/>
</dbReference>
<keyword evidence="12" id="KW-0791">Threonine biosynthesis</keyword>
<dbReference type="EMBL" id="JRYR02000001">
    <property type="protein sequence ID" value="OHX67439.1"/>
    <property type="molecule type" value="Genomic_DNA"/>
</dbReference>
<evidence type="ECO:0000256" key="27">
    <source>
        <dbReference type="ARBA" id="ARBA00049031"/>
    </source>
</evidence>
<dbReference type="GO" id="GO:0009089">
    <property type="term" value="P:lysine biosynthetic process via diaminopimelate"/>
    <property type="evidence" value="ECO:0007669"/>
    <property type="project" value="UniProtKB-UniPathway"/>
</dbReference>
<comment type="pathway">
    <text evidence="2">Amino-acid biosynthesis; L-lysine biosynthesis via DAP pathway; (S)-tetrahydrodipicolinate from L-aspartate: step 1/4.</text>
</comment>
<evidence type="ECO:0000256" key="12">
    <source>
        <dbReference type="ARBA" id="ARBA00022697"/>
    </source>
</evidence>
<evidence type="ECO:0000256" key="6">
    <source>
        <dbReference type="ARBA" id="ARBA00005139"/>
    </source>
</evidence>
<dbReference type="NCBIfam" id="TIGR00657">
    <property type="entry name" value="asp_kinases"/>
    <property type="match status" value="1"/>
</dbReference>
<dbReference type="GO" id="GO:0005524">
    <property type="term" value="F:ATP binding"/>
    <property type="evidence" value="ECO:0007669"/>
    <property type="project" value="UniProtKB-KW"/>
</dbReference>
<dbReference type="InterPro" id="IPR001341">
    <property type="entry name" value="Asp_kinase"/>
</dbReference>
<evidence type="ECO:0000256" key="5">
    <source>
        <dbReference type="ARBA" id="ARBA00005062"/>
    </source>
</evidence>
<dbReference type="InterPro" id="IPR001048">
    <property type="entry name" value="Asp/Glu/Uridylate_kinase"/>
</dbReference>
<keyword evidence="14" id="KW-0547">Nucleotide-binding</keyword>
<dbReference type="GO" id="GO:0004412">
    <property type="term" value="F:homoserine dehydrogenase activity"/>
    <property type="evidence" value="ECO:0007669"/>
    <property type="project" value="UniProtKB-EC"/>
</dbReference>
<evidence type="ECO:0000256" key="10">
    <source>
        <dbReference type="ARBA" id="ARBA00022605"/>
    </source>
</evidence>
<dbReference type="SUPFAM" id="SSF55347">
    <property type="entry name" value="Glyceraldehyde-3-phosphate dehydrogenase-like, C-terminal domain"/>
    <property type="match status" value="1"/>
</dbReference>
<dbReference type="FunFam" id="3.30.2130.10:FF:000001">
    <property type="entry name" value="Bifunctional aspartokinase/homoserine dehydrogenase"/>
    <property type="match status" value="1"/>
</dbReference>
<comment type="similarity">
    <text evidence="8">In the N-terminal section; belongs to the aspartokinase family.</text>
</comment>
<comment type="similarity">
    <text evidence="7">In the C-terminal section; belongs to the homoserine dehydrogenase family.</text>
</comment>
<comment type="pathway">
    <text evidence="6">Amino-acid biosynthesis; L-threonine biosynthesis; L-threonine from L-aspartate: step 1/5.</text>
</comment>
<dbReference type="SUPFAM" id="SSF53633">
    <property type="entry name" value="Carbamate kinase-like"/>
    <property type="match status" value="1"/>
</dbReference>
<evidence type="ECO:0000256" key="19">
    <source>
        <dbReference type="ARBA" id="ARBA00023027"/>
    </source>
</evidence>
<evidence type="ECO:0000256" key="20">
    <source>
        <dbReference type="ARBA" id="ARBA00023053"/>
    </source>
</evidence>
<keyword evidence="15 29" id="KW-0418">Kinase</keyword>
<dbReference type="Pfam" id="PF03447">
    <property type="entry name" value="NAD_binding_3"/>
    <property type="match status" value="1"/>
</dbReference>
<name>A0A1S1Z2D7_FLAPC</name>
<dbReference type="OrthoDB" id="9799110at2"/>
<evidence type="ECO:0000256" key="18">
    <source>
        <dbReference type="ARBA" id="ARBA00023002"/>
    </source>
</evidence>
<keyword evidence="18" id="KW-0560">Oxidoreductase</keyword>
<evidence type="ECO:0000256" key="17">
    <source>
        <dbReference type="ARBA" id="ARBA00022857"/>
    </source>
</evidence>
<dbReference type="InterPro" id="IPR011147">
    <property type="entry name" value="Bifunc_Aspkin/hSer_DH"/>
</dbReference>
<keyword evidence="19" id="KW-0520">NAD</keyword>
<proteinExistence type="inferred from homology"/>
<comment type="catalytic activity">
    <reaction evidence="25">
        <text>L-aspartate + ATP = 4-phospho-L-aspartate + ADP</text>
        <dbReference type="Rhea" id="RHEA:23776"/>
        <dbReference type="ChEBI" id="CHEBI:29991"/>
        <dbReference type="ChEBI" id="CHEBI:30616"/>
        <dbReference type="ChEBI" id="CHEBI:57535"/>
        <dbReference type="ChEBI" id="CHEBI:456216"/>
        <dbReference type="EC" id="2.7.2.4"/>
    </reaction>
    <physiologicalReaction direction="left-to-right" evidence="25">
        <dbReference type="Rhea" id="RHEA:23777"/>
    </physiologicalReaction>
</comment>
<evidence type="ECO:0000256" key="24">
    <source>
        <dbReference type="ARBA" id="ARBA00044938"/>
    </source>
</evidence>
<comment type="function">
    <text evidence="24">Bifunctional aspartate kinase and homoserine dehydrogenase that catalyzes the first and the third steps toward the synthesis of lysine, methionine and threonine from aspartate.</text>
</comment>
<dbReference type="Pfam" id="PF00696">
    <property type="entry name" value="AA_kinase"/>
    <property type="match status" value="1"/>
</dbReference>